<evidence type="ECO:0000256" key="8">
    <source>
        <dbReference type="SAM" id="MobiDB-lite"/>
    </source>
</evidence>
<evidence type="ECO:0000256" key="2">
    <source>
        <dbReference type="ARBA" id="ARBA00022527"/>
    </source>
</evidence>
<dbReference type="EC" id="2.7.11.1" evidence="1"/>
<dbReference type="PROSITE" id="PS50011">
    <property type="entry name" value="PROTEIN_KINASE_DOM"/>
    <property type="match status" value="1"/>
</dbReference>
<dbReference type="InterPro" id="IPR017441">
    <property type="entry name" value="Protein_kinase_ATP_BS"/>
</dbReference>
<accession>A0ABV1WMB2</accession>
<evidence type="ECO:0000256" key="1">
    <source>
        <dbReference type="ARBA" id="ARBA00012513"/>
    </source>
</evidence>
<dbReference type="Gene3D" id="2.90.10.10">
    <property type="entry name" value="Bulb-type lectin domain"/>
    <property type="match status" value="2"/>
</dbReference>
<protein>
    <recommendedName>
        <fullName evidence="1">non-specific serine/threonine protein kinase</fullName>
        <ecNumber evidence="1">2.7.11.1</ecNumber>
    </recommendedName>
</protein>
<dbReference type="InterPro" id="IPR011009">
    <property type="entry name" value="Kinase-like_dom_sf"/>
</dbReference>
<dbReference type="RefSeq" id="WP_350775940.1">
    <property type="nucleotide sequence ID" value="NZ_JBEPEK010000002.1"/>
</dbReference>
<keyword evidence="12" id="KW-1185">Reference proteome</keyword>
<dbReference type="PROSITE" id="PS00108">
    <property type="entry name" value="PROTEIN_KINASE_ST"/>
    <property type="match status" value="1"/>
</dbReference>
<evidence type="ECO:0000256" key="5">
    <source>
        <dbReference type="ARBA" id="ARBA00022777"/>
    </source>
</evidence>
<organism evidence="11 12">
    <name type="scientific">Streptomyces hyaluromycini</name>
    <dbReference type="NCBI Taxonomy" id="1377993"/>
    <lineage>
        <taxon>Bacteria</taxon>
        <taxon>Bacillati</taxon>
        <taxon>Actinomycetota</taxon>
        <taxon>Actinomycetes</taxon>
        <taxon>Kitasatosporales</taxon>
        <taxon>Streptomycetaceae</taxon>
        <taxon>Streptomyces</taxon>
    </lineage>
</organism>
<dbReference type="GO" id="GO:0016301">
    <property type="term" value="F:kinase activity"/>
    <property type="evidence" value="ECO:0007669"/>
    <property type="project" value="UniProtKB-KW"/>
</dbReference>
<keyword evidence="6 7" id="KW-0067">ATP-binding</keyword>
<evidence type="ECO:0000313" key="12">
    <source>
        <dbReference type="Proteomes" id="UP001474181"/>
    </source>
</evidence>
<dbReference type="PANTHER" id="PTHR43289">
    <property type="entry name" value="MITOGEN-ACTIVATED PROTEIN KINASE KINASE KINASE 20-RELATED"/>
    <property type="match status" value="1"/>
</dbReference>
<dbReference type="PROSITE" id="PS00107">
    <property type="entry name" value="PROTEIN_KINASE_ATP"/>
    <property type="match status" value="1"/>
</dbReference>
<keyword evidence="3" id="KW-0808">Transferase</keyword>
<keyword evidence="5 11" id="KW-0418">Kinase</keyword>
<keyword evidence="2" id="KW-0723">Serine/threonine-protein kinase</keyword>
<feature type="compositionally biased region" description="Low complexity" evidence="8">
    <location>
        <begin position="337"/>
        <end position="358"/>
    </location>
</feature>
<dbReference type="SUPFAM" id="SSF56112">
    <property type="entry name" value="Protein kinase-like (PK-like)"/>
    <property type="match status" value="1"/>
</dbReference>
<gene>
    <name evidence="11" type="ORF">ABT404_00645</name>
</gene>
<dbReference type="SMART" id="SM00108">
    <property type="entry name" value="B_lectin"/>
    <property type="match status" value="1"/>
</dbReference>
<feature type="domain" description="Protein kinase" evidence="9">
    <location>
        <begin position="10"/>
        <end position="260"/>
    </location>
</feature>
<dbReference type="Gene3D" id="3.30.200.20">
    <property type="entry name" value="Phosphorylase Kinase, domain 1"/>
    <property type="match status" value="1"/>
</dbReference>
<evidence type="ECO:0000256" key="6">
    <source>
        <dbReference type="ARBA" id="ARBA00022840"/>
    </source>
</evidence>
<dbReference type="InterPro" id="IPR001480">
    <property type="entry name" value="Bulb-type_lectin_dom"/>
</dbReference>
<evidence type="ECO:0000259" key="10">
    <source>
        <dbReference type="PROSITE" id="PS50927"/>
    </source>
</evidence>
<dbReference type="SMART" id="SM00220">
    <property type="entry name" value="S_TKc"/>
    <property type="match status" value="1"/>
</dbReference>
<dbReference type="Pfam" id="PF00069">
    <property type="entry name" value="Pkinase"/>
    <property type="match status" value="1"/>
</dbReference>
<dbReference type="Gene3D" id="1.10.510.10">
    <property type="entry name" value="Transferase(Phosphotransferase) domain 1"/>
    <property type="match status" value="1"/>
</dbReference>
<dbReference type="Proteomes" id="UP001474181">
    <property type="component" value="Unassembled WGS sequence"/>
</dbReference>
<name>A0ABV1WMB2_9ACTN</name>
<evidence type="ECO:0000256" key="3">
    <source>
        <dbReference type="ARBA" id="ARBA00022679"/>
    </source>
</evidence>
<dbReference type="EMBL" id="JBEPEK010000002">
    <property type="protein sequence ID" value="MER7178004.1"/>
    <property type="molecule type" value="Genomic_DNA"/>
</dbReference>
<evidence type="ECO:0000259" key="9">
    <source>
        <dbReference type="PROSITE" id="PS50011"/>
    </source>
</evidence>
<dbReference type="InterPro" id="IPR036426">
    <property type="entry name" value="Bulb-type_lectin_dom_sf"/>
</dbReference>
<reference evidence="11 12" key="1">
    <citation type="submission" date="2024-06" db="EMBL/GenBank/DDBJ databases">
        <title>The Natural Products Discovery Center: Release of the First 8490 Sequenced Strains for Exploring Actinobacteria Biosynthetic Diversity.</title>
        <authorList>
            <person name="Kalkreuter E."/>
            <person name="Kautsar S.A."/>
            <person name="Yang D."/>
            <person name="Bader C.D."/>
            <person name="Teijaro C.N."/>
            <person name="Fluegel L."/>
            <person name="Davis C.M."/>
            <person name="Simpson J.R."/>
            <person name="Lauterbach L."/>
            <person name="Steele A.D."/>
            <person name="Gui C."/>
            <person name="Meng S."/>
            <person name="Li G."/>
            <person name="Viehrig K."/>
            <person name="Ye F."/>
            <person name="Su P."/>
            <person name="Kiefer A.F."/>
            <person name="Nichols A."/>
            <person name="Cepeda A.J."/>
            <person name="Yan W."/>
            <person name="Fan B."/>
            <person name="Jiang Y."/>
            <person name="Adhikari A."/>
            <person name="Zheng C.-J."/>
            <person name="Schuster L."/>
            <person name="Cowan T.M."/>
            <person name="Smanski M.J."/>
            <person name="Chevrette M.G."/>
            <person name="De Carvalho L.P.S."/>
            <person name="Shen B."/>
        </authorList>
    </citation>
    <scope>NUCLEOTIDE SEQUENCE [LARGE SCALE GENOMIC DNA]</scope>
    <source>
        <strain evidence="11 12">NPDC000234</strain>
    </source>
</reference>
<dbReference type="InterPro" id="IPR008271">
    <property type="entry name" value="Ser/Thr_kinase_AS"/>
</dbReference>
<feature type="compositionally biased region" description="Low complexity" evidence="8">
    <location>
        <begin position="374"/>
        <end position="386"/>
    </location>
</feature>
<proteinExistence type="predicted"/>
<sequence length="510" mass="53993">MSTLVTVGRHRLQRLLGCGGFGMVWLAYDDLLDAPVAVKVMAEKWVHRPDLRERFLDEARLLRQAASDRVVQVYDIGELPDGRPYFVMTYADGGTLADRVAQGPLAVDQALRFAVQAARGVADLHAVGIVHRDIKPSNILLQTVSGGRERLLVADLGLAKSLAHASGLTQGVGSPGYMAPEQVPEDRLVDVDERADVYGLGVLTYELLTGSLPGSTEQLDWPGPPRPQVPAAVRRVTRRALDPEREGRWADAAEFADALEAAGATTVRSRLFRTVATGKGTGARRAGAILAGTAVLVTAGLATRAAFDADSAVDTQPRAGAGSTAIAEPYASSAALTSPTPHRAPAAAASSSSPTRTAVLPSPTPSAGLGAEVTKTTKTTAPTGKAADPDPSEAASASPEWTTLTVRHDQQLMPGESWQTNRTTMTMQTDGNLVIYDENHHRRWSSGTSGTGYRAIMQADGNLVVYNKDTWGVWSSVTSGHDGAHLYFGTDGDVSVVYQGTTLWSAGTQH</sequence>
<feature type="domain" description="Bulb-type lectin" evidence="10">
    <location>
        <begin position="345"/>
        <end position="478"/>
    </location>
</feature>
<dbReference type="CDD" id="cd14014">
    <property type="entry name" value="STKc_PknB_like"/>
    <property type="match status" value="1"/>
</dbReference>
<dbReference type="PROSITE" id="PS50927">
    <property type="entry name" value="BULB_LECTIN"/>
    <property type="match status" value="1"/>
</dbReference>
<dbReference type="InterPro" id="IPR000719">
    <property type="entry name" value="Prot_kinase_dom"/>
</dbReference>
<dbReference type="PANTHER" id="PTHR43289:SF6">
    <property type="entry name" value="SERINE_THREONINE-PROTEIN KINASE NEKL-3"/>
    <property type="match status" value="1"/>
</dbReference>
<evidence type="ECO:0000256" key="7">
    <source>
        <dbReference type="PROSITE-ProRule" id="PRU10141"/>
    </source>
</evidence>
<feature type="region of interest" description="Disordered" evidence="8">
    <location>
        <begin position="335"/>
        <end position="400"/>
    </location>
</feature>
<comment type="caution">
    <text evidence="11">The sequence shown here is derived from an EMBL/GenBank/DDBJ whole genome shotgun (WGS) entry which is preliminary data.</text>
</comment>
<dbReference type="SUPFAM" id="SSF51110">
    <property type="entry name" value="alpha-D-mannose-specific plant lectins"/>
    <property type="match status" value="1"/>
</dbReference>
<feature type="binding site" evidence="7">
    <location>
        <position position="39"/>
    </location>
    <ligand>
        <name>ATP</name>
        <dbReference type="ChEBI" id="CHEBI:30616"/>
    </ligand>
</feature>
<evidence type="ECO:0000313" key="11">
    <source>
        <dbReference type="EMBL" id="MER7178004.1"/>
    </source>
</evidence>
<evidence type="ECO:0000256" key="4">
    <source>
        <dbReference type="ARBA" id="ARBA00022741"/>
    </source>
</evidence>
<keyword evidence="4 7" id="KW-0547">Nucleotide-binding</keyword>